<keyword evidence="4" id="KW-0808">Transferase</keyword>
<dbReference type="GO" id="GO:0016787">
    <property type="term" value="F:hydrolase activity"/>
    <property type="evidence" value="ECO:0007669"/>
    <property type="project" value="UniProtKB-KW"/>
</dbReference>
<keyword evidence="12" id="KW-1185">Reference proteome</keyword>
<evidence type="ECO:0000256" key="10">
    <source>
        <dbReference type="ARBA" id="ARBA00049893"/>
    </source>
</evidence>
<keyword evidence="7" id="KW-0862">Zinc</keyword>
<dbReference type="PANTHER" id="PTHR30616">
    <property type="entry name" value="UNCHARACTERIZED PROTEIN YFIH"/>
    <property type="match status" value="1"/>
</dbReference>
<reference evidence="11" key="1">
    <citation type="journal article" date="2019" name="Microbiol. Resour. Announc.">
        <title>Complete Genome Sequence of Rubrobacter xylanophilus Strain AA3-22, Isolated from Arima Onsen in Japan.</title>
        <authorList>
            <person name="Tomariguchi N."/>
            <person name="Miyazaki K."/>
        </authorList>
    </citation>
    <scope>NUCLEOTIDE SEQUENCE [LARGE SCALE GENOMIC DNA]</scope>
    <source>
        <strain evidence="11">AA3-22</strain>
    </source>
</reference>
<name>A0A510HG58_9ACTN</name>
<organism evidence="11 12">
    <name type="scientific">Rubrobacter xylanophilus</name>
    <dbReference type="NCBI Taxonomy" id="49319"/>
    <lineage>
        <taxon>Bacteria</taxon>
        <taxon>Bacillati</taxon>
        <taxon>Actinomycetota</taxon>
        <taxon>Rubrobacteria</taxon>
        <taxon>Rubrobacterales</taxon>
        <taxon>Rubrobacteraceae</taxon>
        <taxon>Rubrobacter</taxon>
    </lineage>
</organism>
<evidence type="ECO:0000256" key="7">
    <source>
        <dbReference type="ARBA" id="ARBA00022833"/>
    </source>
</evidence>
<evidence type="ECO:0000256" key="1">
    <source>
        <dbReference type="ARBA" id="ARBA00000553"/>
    </source>
</evidence>
<keyword evidence="6" id="KW-0378">Hydrolase</keyword>
<comment type="catalytic activity">
    <reaction evidence="9">
        <text>adenosine + phosphate = alpha-D-ribose 1-phosphate + adenine</text>
        <dbReference type="Rhea" id="RHEA:27642"/>
        <dbReference type="ChEBI" id="CHEBI:16335"/>
        <dbReference type="ChEBI" id="CHEBI:16708"/>
        <dbReference type="ChEBI" id="CHEBI:43474"/>
        <dbReference type="ChEBI" id="CHEBI:57720"/>
        <dbReference type="EC" id="2.4.2.1"/>
    </reaction>
    <physiologicalReaction direction="left-to-right" evidence="9">
        <dbReference type="Rhea" id="RHEA:27643"/>
    </physiologicalReaction>
</comment>
<dbReference type="SUPFAM" id="SSF64438">
    <property type="entry name" value="CNF1/YfiH-like putative cysteine hydrolases"/>
    <property type="match status" value="1"/>
</dbReference>
<evidence type="ECO:0000256" key="3">
    <source>
        <dbReference type="ARBA" id="ARBA00007353"/>
    </source>
</evidence>
<dbReference type="InterPro" id="IPR011324">
    <property type="entry name" value="Cytotoxic_necrot_fac-like_cat"/>
</dbReference>
<comment type="catalytic activity">
    <reaction evidence="1">
        <text>inosine + phosphate = alpha-D-ribose 1-phosphate + hypoxanthine</text>
        <dbReference type="Rhea" id="RHEA:27646"/>
        <dbReference type="ChEBI" id="CHEBI:17368"/>
        <dbReference type="ChEBI" id="CHEBI:17596"/>
        <dbReference type="ChEBI" id="CHEBI:43474"/>
        <dbReference type="ChEBI" id="CHEBI:57720"/>
        <dbReference type="EC" id="2.4.2.1"/>
    </reaction>
    <physiologicalReaction direction="left-to-right" evidence="1">
        <dbReference type="Rhea" id="RHEA:27647"/>
    </physiologicalReaction>
</comment>
<evidence type="ECO:0000313" key="12">
    <source>
        <dbReference type="Proteomes" id="UP000318065"/>
    </source>
</evidence>
<dbReference type="EMBL" id="AP019791">
    <property type="protein sequence ID" value="BBL78946.1"/>
    <property type="molecule type" value="Genomic_DNA"/>
</dbReference>
<dbReference type="Pfam" id="PF02578">
    <property type="entry name" value="Cu-oxidase_4"/>
    <property type="match status" value="1"/>
</dbReference>
<dbReference type="Proteomes" id="UP000318065">
    <property type="component" value="Chromosome"/>
</dbReference>
<dbReference type="InterPro" id="IPR003730">
    <property type="entry name" value="Cu_polyphenol_OxRdtase"/>
</dbReference>
<evidence type="ECO:0000256" key="6">
    <source>
        <dbReference type="ARBA" id="ARBA00022801"/>
    </source>
</evidence>
<dbReference type="GO" id="GO:0005507">
    <property type="term" value="F:copper ion binding"/>
    <property type="evidence" value="ECO:0007669"/>
    <property type="project" value="TreeGrafter"/>
</dbReference>
<dbReference type="InterPro" id="IPR038371">
    <property type="entry name" value="Cu_polyphenol_OxRdtase_sf"/>
</dbReference>
<comment type="catalytic activity">
    <reaction evidence="8">
        <text>adenosine + H2O + H(+) = inosine + NH4(+)</text>
        <dbReference type="Rhea" id="RHEA:24408"/>
        <dbReference type="ChEBI" id="CHEBI:15377"/>
        <dbReference type="ChEBI" id="CHEBI:15378"/>
        <dbReference type="ChEBI" id="CHEBI:16335"/>
        <dbReference type="ChEBI" id="CHEBI:17596"/>
        <dbReference type="ChEBI" id="CHEBI:28938"/>
        <dbReference type="EC" id="3.5.4.4"/>
    </reaction>
    <physiologicalReaction direction="left-to-right" evidence="8">
        <dbReference type="Rhea" id="RHEA:24409"/>
    </physiologicalReaction>
</comment>
<accession>A0A510HG58</accession>
<protein>
    <submittedName>
        <fullName evidence="11">Laccase domain protein</fullName>
    </submittedName>
</protein>
<sequence length="253" mass="26612">MSLQSSRIAALPAGVALRGRRALYVTPDPEPEGARIWFFTRLGGVSRPPYDTLNVSRKVGDDEGAVAENLLRIRGAMGDRPLSWVRQVAGDGVVEVSEGGFAGEADALITSEPDLCLTVGVADCVPVALVGEEKVGMVHSGWRGTLAGISSKAARRMGGGGLKAYIGPCIRQCCYEVSPELAGEFARRFGGAVVSGRHLSLPGAVRRNLEEAGVEEVVDLGLCTGCRPDLFFSHRKQKPVTGRSLAAVARVGG</sequence>
<comment type="similarity">
    <text evidence="3">Belongs to the purine nucleoside phosphorylase YfiH/LACC1 family.</text>
</comment>
<evidence type="ECO:0000256" key="8">
    <source>
        <dbReference type="ARBA" id="ARBA00047989"/>
    </source>
</evidence>
<dbReference type="AlphaFoldDB" id="A0A510HG58"/>
<evidence type="ECO:0000256" key="9">
    <source>
        <dbReference type="ARBA" id="ARBA00048968"/>
    </source>
</evidence>
<dbReference type="GO" id="GO:0017061">
    <property type="term" value="F:S-methyl-5-thioadenosine phosphorylase activity"/>
    <property type="evidence" value="ECO:0007669"/>
    <property type="project" value="UniProtKB-EC"/>
</dbReference>
<proteinExistence type="inferred from homology"/>
<comment type="catalytic activity">
    <reaction evidence="10">
        <text>S-methyl-5'-thioadenosine + phosphate = 5-(methylsulfanyl)-alpha-D-ribose 1-phosphate + adenine</text>
        <dbReference type="Rhea" id="RHEA:11852"/>
        <dbReference type="ChEBI" id="CHEBI:16708"/>
        <dbReference type="ChEBI" id="CHEBI:17509"/>
        <dbReference type="ChEBI" id="CHEBI:43474"/>
        <dbReference type="ChEBI" id="CHEBI:58533"/>
        <dbReference type="EC" id="2.4.2.28"/>
    </reaction>
    <physiologicalReaction direction="left-to-right" evidence="10">
        <dbReference type="Rhea" id="RHEA:11853"/>
    </physiologicalReaction>
</comment>
<evidence type="ECO:0000256" key="2">
    <source>
        <dbReference type="ARBA" id="ARBA00003215"/>
    </source>
</evidence>
<evidence type="ECO:0000256" key="4">
    <source>
        <dbReference type="ARBA" id="ARBA00022679"/>
    </source>
</evidence>
<dbReference type="PANTHER" id="PTHR30616:SF2">
    <property type="entry name" value="PURINE NUCLEOSIDE PHOSPHORYLASE LACC1"/>
    <property type="match status" value="1"/>
</dbReference>
<dbReference type="RefSeq" id="WP_197735538.1">
    <property type="nucleotide sequence ID" value="NZ_AP019791.1"/>
</dbReference>
<evidence type="ECO:0000256" key="5">
    <source>
        <dbReference type="ARBA" id="ARBA00022723"/>
    </source>
</evidence>
<keyword evidence="5" id="KW-0479">Metal-binding</keyword>
<dbReference type="CDD" id="cd16833">
    <property type="entry name" value="YfiH"/>
    <property type="match status" value="1"/>
</dbReference>
<evidence type="ECO:0000313" key="11">
    <source>
        <dbReference type="EMBL" id="BBL78946.1"/>
    </source>
</evidence>
<dbReference type="Gene3D" id="3.60.140.10">
    <property type="entry name" value="CNF1/YfiH-like putative cysteine hydrolases"/>
    <property type="match status" value="1"/>
</dbReference>
<gene>
    <name evidence="11" type="ORF">RxyAA322_08000</name>
</gene>
<comment type="function">
    <text evidence="2">Purine nucleoside enzyme that catalyzes the phosphorolysis of adenosine and inosine nucleosides, yielding D-ribose 1-phosphate and the respective free bases, adenine and hypoxanthine. Also catalyzes the phosphorolysis of S-methyl-5'-thioadenosine into adenine and S-methyl-5-thio-alpha-D-ribose 1-phosphate. Also has adenosine deaminase activity.</text>
</comment>